<dbReference type="InterPro" id="IPR029044">
    <property type="entry name" value="Nucleotide-diphossugar_trans"/>
</dbReference>
<keyword evidence="8" id="KW-1185">Reference proteome</keyword>
<evidence type="ECO:0000313" key="8">
    <source>
        <dbReference type="Proteomes" id="UP000051295"/>
    </source>
</evidence>
<dbReference type="Pfam" id="PF00535">
    <property type="entry name" value="Glycos_transf_2"/>
    <property type="match status" value="1"/>
</dbReference>
<organism evidence="7 8">
    <name type="scientific">Roseovarius atlanticus</name>
    <dbReference type="NCBI Taxonomy" id="1641875"/>
    <lineage>
        <taxon>Bacteria</taxon>
        <taxon>Pseudomonadati</taxon>
        <taxon>Pseudomonadota</taxon>
        <taxon>Alphaproteobacteria</taxon>
        <taxon>Rhodobacterales</taxon>
        <taxon>Roseobacteraceae</taxon>
        <taxon>Roseovarius</taxon>
    </lineage>
</organism>
<dbReference type="OrthoDB" id="5291101at2"/>
<comment type="caution">
    <text evidence="7">The sequence shown here is derived from an EMBL/GenBank/DDBJ whole genome shotgun (WGS) entry which is preliminary data.</text>
</comment>
<evidence type="ECO:0000256" key="4">
    <source>
        <dbReference type="ARBA" id="ARBA00022679"/>
    </source>
</evidence>
<accession>A0A0T5NV13</accession>
<dbReference type="PANTHER" id="PTHR43646">
    <property type="entry name" value="GLYCOSYLTRANSFERASE"/>
    <property type="match status" value="1"/>
</dbReference>
<dbReference type="InterPro" id="IPR001173">
    <property type="entry name" value="Glyco_trans_2-like"/>
</dbReference>
<proteinExistence type="predicted"/>
<dbReference type="PANTHER" id="PTHR43646:SF2">
    <property type="entry name" value="GLYCOSYLTRANSFERASE 2-LIKE DOMAIN-CONTAINING PROTEIN"/>
    <property type="match status" value="1"/>
</dbReference>
<evidence type="ECO:0000259" key="6">
    <source>
        <dbReference type="Pfam" id="PF00535"/>
    </source>
</evidence>
<dbReference type="NCBIfam" id="TIGR04283">
    <property type="entry name" value="glyco_like_mftF"/>
    <property type="match status" value="1"/>
</dbReference>
<keyword evidence="5" id="KW-0472">Membrane</keyword>
<evidence type="ECO:0000256" key="3">
    <source>
        <dbReference type="ARBA" id="ARBA00022676"/>
    </source>
</evidence>
<dbReference type="Proteomes" id="UP000051295">
    <property type="component" value="Unassembled WGS sequence"/>
</dbReference>
<dbReference type="GO" id="GO:0016757">
    <property type="term" value="F:glycosyltransferase activity"/>
    <property type="evidence" value="ECO:0007669"/>
    <property type="project" value="UniProtKB-KW"/>
</dbReference>
<dbReference type="SUPFAM" id="SSF53448">
    <property type="entry name" value="Nucleotide-diphospho-sugar transferases"/>
    <property type="match status" value="1"/>
</dbReference>
<gene>
    <name evidence="7" type="ORF">XM53_09355</name>
</gene>
<evidence type="ECO:0000256" key="1">
    <source>
        <dbReference type="ARBA" id="ARBA00004236"/>
    </source>
</evidence>
<dbReference type="Gene3D" id="3.90.550.10">
    <property type="entry name" value="Spore Coat Polysaccharide Biosynthesis Protein SpsA, Chain A"/>
    <property type="match status" value="1"/>
</dbReference>
<dbReference type="PATRIC" id="fig|1641875.4.peg.4282"/>
<keyword evidence="2" id="KW-1003">Cell membrane</keyword>
<dbReference type="STRING" id="1641875.XM53_09355"/>
<evidence type="ECO:0000256" key="5">
    <source>
        <dbReference type="ARBA" id="ARBA00023136"/>
    </source>
</evidence>
<dbReference type="AlphaFoldDB" id="A0A0T5NV13"/>
<dbReference type="CDD" id="cd02522">
    <property type="entry name" value="GT_2_like_a"/>
    <property type="match status" value="1"/>
</dbReference>
<evidence type="ECO:0000313" key="7">
    <source>
        <dbReference type="EMBL" id="KRS12779.1"/>
    </source>
</evidence>
<reference evidence="7 8" key="1">
    <citation type="submission" date="2015-04" db="EMBL/GenBank/DDBJ databases">
        <title>The draft genome sequence of Roseovarius sp.R12b.</title>
        <authorList>
            <person name="Li G."/>
            <person name="Lai Q."/>
            <person name="Shao Z."/>
            <person name="Yan P."/>
        </authorList>
    </citation>
    <scope>NUCLEOTIDE SEQUENCE [LARGE SCALE GENOMIC DNA]</scope>
    <source>
        <strain evidence="7 8">R12B</strain>
    </source>
</reference>
<name>A0A0T5NV13_9RHOB</name>
<dbReference type="EMBL" id="LAXJ01000008">
    <property type="protein sequence ID" value="KRS12779.1"/>
    <property type="molecule type" value="Genomic_DNA"/>
</dbReference>
<protein>
    <submittedName>
        <fullName evidence="7">Glycosyl transferase</fullName>
    </submittedName>
</protein>
<sequence>MRAKLSVVMPTLNAEAGLARALPALAEGLEAGLIRELVISDGGSDDATARIAEAAGAVLVTGAASRGGQLRRGVGVARGEWLLVVHADTALPQGWPEVVKAHIASGQGAAAFRLSFDARGLAPVIVAGWANLRSKVFGLPYGDQGLLLSRSDYDAAGGYPDIPLMEDVALARALGRRVALLPATVTTSAERYRRDGWLRRGGRNLWLLLRYLGGVRPEELARRY</sequence>
<keyword evidence="4 7" id="KW-0808">Transferase</keyword>
<comment type="subcellular location">
    <subcellularLocation>
        <location evidence="1">Cell membrane</location>
    </subcellularLocation>
</comment>
<dbReference type="InterPro" id="IPR026461">
    <property type="entry name" value="Trfase_2_rSAM/seldom_assoc"/>
</dbReference>
<dbReference type="RefSeq" id="WP_057792627.1">
    <property type="nucleotide sequence ID" value="NZ_LAXJ01000008.1"/>
</dbReference>
<dbReference type="GO" id="GO:0005886">
    <property type="term" value="C:plasma membrane"/>
    <property type="evidence" value="ECO:0007669"/>
    <property type="project" value="UniProtKB-SubCell"/>
</dbReference>
<evidence type="ECO:0000256" key="2">
    <source>
        <dbReference type="ARBA" id="ARBA00022475"/>
    </source>
</evidence>
<feature type="domain" description="Glycosyltransferase 2-like" evidence="6">
    <location>
        <begin position="6"/>
        <end position="105"/>
    </location>
</feature>
<keyword evidence="3" id="KW-0328">Glycosyltransferase</keyword>